<dbReference type="EMBL" id="BAABRU010000009">
    <property type="protein sequence ID" value="GAA5529030.1"/>
    <property type="molecule type" value="Genomic_DNA"/>
</dbReference>
<dbReference type="InterPro" id="IPR000866">
    <property type="entry name" value="AhpC/TSA"/>
</dbReference>
<dbReference type="SUPFAM" id="SSF52833">
    <property type="entry name" value="Thioredoxin-like"/>
    <property type="match status" value="1"/>
</dbReference>
<dbReference type="InterPro" id="IPR036249">
    <property type="entry name" value="Thioredoxin-like_sf"/>
</dbReference>
<comment type="caution">
    <text evidence="2">The sequence shown here is derived from an EMBL/GenBank/DDBJ whole genome shotgun (WGS) entry which is preliminary data.</text>
</comment>
<proteinExistence type="predicted"/>
<dbReference type="RefSeq" id="WP_345722649.1">
    <property type="nucleotide sequence ID" value="NZ_BAABRU010000009.1"/>
</dbReference>
<dbReference type="Pfam" id="PF00578">
    <property type="entry name" value="AhpC-TSA"/>
    <property type="match status" value="1"/>
</dbReference>
<dbReference type="Gene3D" id="3.40.30.10">
    <property type="entry name" value="Glutaredoxin"/>
    <property type="match status" value="1"/>
</dbReference>
<protein>
    <recommendedName>
        <fullName evidence="1">Alkyl hydroperoxide reductase subunit C/ Thiol specific antioxidant domain-containing protein</fullName>
    </recommendedName>
</protein>
<evidence type="ECO:0000259" key="1">
    <source>
        <dbReference type="Pfam" id="PF00578"/>
    </source>
</evidence>
<name>A0ABP9X3F7_9CHLR</name>
<feature type="domain" description="Alkyl hydroperoxide reductase subunit C/ Thiol specific antioxidant" evidence="1">
    <location>
        <begin position="17"/>
        <end position="100"/>
    </location>
</feature>
<keyword evidence="3" id="KW-1185">Reference proteome</keyword>
<reference evidence="2 3" key="1">
    <citation type="submission" date="2024-02" db="EMBL/GenBank/DDBJ databases">
        <title>Herpetosiphon gulosus NBRC 112829.</title>
        <authorList>
            <person name="Ichikawa N."/>
            <person name="Katano-Makiyama Y."/>
            <person name="Hidaka K."/>
        </authorList>
    </citation>
    <scope>NUCLEOTIDE SEQUENCE [LARGE SCALE GENOMIC DNA]</scope>
    <source>
        <strain evidence="2 3">NBRC 112829</strain>
    </source>
</reference>
<evidence type="ECO:0000313" key="2">
    <source>
        <dbReference type="EMBL" id="GAA5529030.1"/>
    </source>
</evidence>
<sequence length="152" mass="17440">MSDLKLFTHDYRPTLWHKLNQTQPIVAIFFRNLACTMCQGMLRVLEGYHDQFRQFQAQPVVLAKTNPASLAGFIQHFRPQFPMLSDPSGDVFRAYSNASEQLEFQGGILVLPPRSITAVFRFVPQGLEQQLPINELMECIKTLNYYRSSITA</sequence>
<accession>A0ABP9X3F7</accession>
<gene>
    <name evidence="2" type="ORF">Hgul01_02833</name>
</gene>
<evidence type="ECO:0000313" key="3">
    <source>
        <dbReference type="Proteomes" id="UP001428290"/>
    </source>
</evidence>
<organism evidence="2 3">
    <name type="scientific">Herpetosiphon gulosus</name>
    <dbReference type="NCBI Taxonomy" id="1973496"/>
    <lineage>
        <taxon>Bacteria</taxon>
        <taxon>Bacillati</taxon>
        <taxon>Chloroflexota</taxon>
        <taxon>Chloroflexia</taxon>
        <taxon>Herpetosiphonales</taxon>
        <taxon>Herpetosiphonaceae</taxon>
        <taxon>Herpetosiphon</taxon>
    </lineage>
</organism>
<dbReference type="Proteomes" id="UP001428290">
    <property type="component" value="Unassembled WGS sequence"/>
</dbReference>